<evidence type="ECO:0000256" key="1">
    <source>
        <dbReference type="SAM" id="Phobius"/>
    </source>
</evidence>
<dbReference type="AlphaFoldDB" id="A0A7D3XVN8"/>
<feature type="transmembrane region" description="Helical" evidence="1">
    <location>
        <begin position="49"/>
        <end position="72"/>
    </location>
</feature>
<proteinExistence type="predicted"/>
<dbReference type="Proteomes" id="UP000505020">
    <property type="component" value="Chromosome"/>
</dbReference>
<dbReference type="RefSeq" id="WP_173230546.1">
    <property type="nucleotide sequence ID" value="NZ_CP053941.1"/>
</dbReference>
<evidence type="ECO:0000313" key="2">
    <source>
        <dbReference type="EMBL" id="QKG93829.1"/>
    </source>
</evidence>
<accession>A0A7D3XVN8</accession>
<keyword evidence="1" id="KW-0812">Transmembrane</keyword>
<reference evidence="2 3" key="1">
    <citation type="submission" date="2020-05" db="EMBL/GenBank/DDBJ databases">
        <title>Halorubrum RHB-C sp.nov., an extremely halophilic archaeon isolated from solar salt farm.</title>
        <authorList>
            <person name="Ho H."/>
            <person name="Danganan R.E."/>
            <person name="Dedeles G.R."/>
            <person name="Kim S.-G."/>
        </authorList>
    </citation>
    <scope>NUCLEOTIDE SEQUENCE [LARGE SCALE GENOMIC DNA]</scope>
    <source>
        <strain evidence="2 3">RHB-C</strain>
    </source>
</reference>
<keyword evidence="3" id="KW-1185">Reference proteome</keyword>
<dbReference type="KEGG" id="hsai:HPS36_13510"/>
<sequence>MALLSSLTRNLTEQDGRKIATIVSTMTVGLPVYTALMSLTGVIDIPTTARFLAITSLIGFAMSLLMISAYLLGNKVTA</sequence>
<name>A0A7D3XVN8_9EURY</name>
<feature type="transmembrane region" description="Helical" evidence="1">
    <location>
        <begin position="21"/>
        <end position="43"/>
    </location>
</feature>
<organism evidence="2 3">
    <name type="scientific">Halorubrum salinarum</name>
    <dbReference type="NCBI Taxonomy" id="2739057"/>
    <lineage>
        <taxon>Archaea</taxon>
        <taxon>Methanobacteriati</taxon>
        <taxon>Methanobacteriota</taxon>
        <taxon>Stenosarchaea group</taxon>
        <taxon>Halobacteria</taxon>
        <taxon>Halobacteriales</taxon>
        <taxon>Haloferacaceae</taxon>
        <taxon>Halorubrum</taxon>
    </lineage>
</organism>
<keyword evidence="1" id="KW-1133">Transmembrane helix</keyword>
<keyword evidence="1" id="KW-0472">Membrane</keyword>
<dbReference type="EMBL" id="CP053941">
    <property type="protein sequence ID" value="QKG93829.1"/>
    <property type="molecule type" value="Genomic_DNA"/>
</dbReference>
<gene>
    <name evidence="2" type="ORF">HPS36_13510</name>
</gene>
<evidence type="ECO:0000313" key="3">
    <source>
        <dbReference type="Proteomes" id="UP000505020"/>
    </source>
</evidence>
<dbReference type="GeneID" id="55596038"/>
<protein>
    <submittedName>
        <fullName evidence="2">Uncharacterized protein</fullName>
    </submittedName>
</protein>